<organism evidence="1">
    <name type="scientific">mine drainage metagenome</name>
    <dbReference type="NCBI Taxonomy" id="410659"/>
    <lineage>
        <taxon>unclassified sequences</taxon>
        <taxon>metagenomes</taxon>
        <taxon>ecological metagenomes</taxon>
    </lineage>
</organism>
<dbReference type="EMBL" id="MLJW01001970">
    <property type="protein sequence ID" value="OIQ76088.1"/>
    <property type="molecule type" value="Genomic_DNA"/>
</dbReference>
<name>A0A1J5PYR8_9ZZZZ</name>
<protein>
    <submittedName>
        <fullName evidence="1">Uncharacterized protein</fullName>
    </submittedName>
</protein>
<accession>A0A1J5PYR8</accession>
<reference evidence="1" key="1">
    <citation type="submission" date="2016-10" db="EMBL/GenBank/DDBJ databases">
        <title>Sequence of Gallionella enrichment culture.</title>
        <authorList>
            <person name="Poehlein A."/>
            <person name="Muehling M."/>
            <person name="Daniel R."/>
        </authorList>
    </citation>
    <scope>NUCLEOTIDE SEQUENCE</scope>
</reference>
<proteinExistence type="predicted"/>
<comment type="caution">
    <text evidence="1">The sequence shown here is derived from an EMBL/GenBank/DDBJ whole genome shotgun (WGS) entry which is preliminary data.</text>
</comment>
<sequence>MQAARAQQAVGKDVPAVGVGAKLDFIHRNEIGTNFQGHRLDRADPILGAIRHDTLLAGHQRHNRGPARGDDAVIDLARQKAQRQADDAGAMRQHSVDGIVGLASVRRPEDRDDPRLLAHFAPRL</sequence>
<gene>
    <name evidence="1" type="ORF">GALL_422410</name>
</gene>
<dbReference type="AlphaFoldDB" id="A0A1J5PYR8"/>
<evidence type="ECO:0000313" key="1">
    <source>
        <dbReference type="EMBL" id="OIQ76088.1"/>
    </source>
</evidence>